<evidence type="ECO:0000313" key="1">
    <source>
        <dbReference type="EMBL" id="BDB53200.1"/>
    </source>
</evidence>
<proteinExistence type="predicted"/>
<gene>
    <name evidence="1" type="ORF">GENT11_15120</name>
</gene>
<dbReference type="EMBL" id="AP025183">
    <property type="protein sequence ID" value="BDB53200.1"/>
    <property type="molecule type" value="Genomic_DNA"/>
</dbReference>
<dbReference type="Proteomes" id="UP001319865">
    <property type="component" value="Chromosome"/>
</dbReference>
<dbReference type="Pfam" id="PF01026">
    <property type="entry name" value="TatD_DNase"/>
    <property type="match status" value="1"/>
</dbReference>
<keyword evidence="1" id="KW-0378">Hydrolase</keyword>
<dbReference type="PANTHER" id="PTHR47176">
    <property type="entry name" value="OSJNBA0020J04.13 PROTEIN"/>
    <property type="match status" value="1"/>
</dbReference>
<protein>
    <submittedName>
        <fullName evidence="1">TatD family hydrolase</fullName>
    </submittedName>
</protein>
<dbReference type="RefSeq" id="WP_229329330.1">
    <property type="nucleotide sequence ID" value="NZ_AP025183.1"/>
</dbReference>
<dbReference type="Gene3D" id="3.20.20.140">
    <property type="entry name" value="Metal-dependent hydrolases"/>
    <property type="match status" value="1"/>
</dbReference>
<dbReference type="InterPro" id="IPR032466">
    <property type="entry name" value="Metal_Hydrolase"/>
</dbReference>
<dbReference type="InterPro" id="IPR001130">
    <property type="entry name" value="TatD-like"/>
</dbReference>
<name>A0ABN6KVK0_9FLAO</name>
<organism evidence="1 2">
    <name type="scientific">Flavobacterium ammonificans</name>
    <dbReference type="NCBI Taxonomy" id="1751056"/>
    <lineage>
        <taxon>Bacteria</taxon>
        <taxon>Pseudomonadati</taxon>
        <taxon>Bacteroidota</taxon>
        <taxon>Flavobacteriia</taxon>
        <taxon>Flavobacteriales</taxon>
        <taxon>Flavobacteriaceae</taxon>
        <taxon>Flavobacterium</taxon>
    </lineage>
</organism>
<accession>A0ABN6KVK0</accession>
<evidence type="ECO:0000313" key="2">
    <source>
        <dbReference type="Proteomes" id="UP001319865"/>
    </source>
</evidence>
<reference evidence="1 2" key="1">
    <citation type="journal article" date="2022" name="Int. J. Syst. Evol. Microbiol.">
        <title>Flavobacterium ammonificans sp. nov. and Flavobacterium ammoniigenes sp. nov., ammonifying bacteria isolated from surface river water.</title>
        <authorList>
            <person name="Watanabe K."/>
            <person name="Kitamura T."/>
            <person name="Ogata Y."/>
            <person name="Shindo C."/>
            <person name="Suda W."/>
        </authorList>
    </citation>
    <scope>NUCLEOTIDE SEQUENCE [LARGE SCALE GENOMIC DNA]</scope>
    <source>
        <strain evidence="1 2">GENT11</strain>
    </source>
</reference>
<reference evidence="1 2" key="2">
    <citation type="journal article" date="2022" name="Microorganisms">
        <title>Complete Genome Sequences of Two Flavobacterium ammonificans Strains and a Flavobacterium ammoniigenes Strain of Ammonifying Bacterioplankton Isolated from Surface River Water.</title>
        <authorList>
            <person name="Suda W."/>
            <person name="Ogata Y."/>
            <person name="Shindo C."/>
            <person name="Watanabe K."/>
        </authorList>
    </citation>
    <scope>NUCLEOTIDE SEQUENCE [LARGE SCALE GENOMIC DNA]</scope>
    <source>
        <strain evidence="1 2">GENT11</strain>
    </source>
</reference>
<dbReference type="GO" id="GO:0016787">
    <property type="term" value="F:hydrolase activity"/>
    <property type="evidence" value="ECO:0007669"/>
    <property type="project" value="UniProtKB-KW"/>
</dbReference>
<dbReference type="PANTHER" id="PTHR47176:SF1">
    <property type="entry name" value="OS04G0577500 PROTEIN"/>
    <property type="match status" value="1"/>
</dbReference>
<sequence>MQYFNLHTHSYSNQSDVIELVNQYPQEFNDEIPNYSIGIHPWFIVEDRIESDLAIIESKLKEKNCLAVGECGLDKRIEIPVQLQQAVFERQLLLAEQYQKPVVIHCVAAFQELIAIKKRLKISVPFLIHGFSKNESVAKELVANGCCISFGKYLLRMPQLESVFCAMPNDRFFLETDTDEQTIQEVYDLAAQYKGLSVAQMQEIVNTNFNTIFATHLTNNQINL</sequence>
<dbReference type="SUPFAM" id="SSF51556">
    <property type="entry name" value="Metallo-dependent hydrolases"/>
    <property type="match status" value="1"/>
</dbReference>
<keyword evidence="2" id="KW-1185">Reference proteome</keyword>
<dbReference type="PIRSF" id="PIRSF005902">
    <property type="entry name" value="DNase_TatD"/>
    <property type="match status" value="1"/>
</dbReference>